<evidence type="ECO:0000256" key="1">
    <source>
        <dbReference type="SAM" id="MobiDB-lite"/>
    </source>
</evidence>
<proteinExistence type="predicted"/>
<evidence type="ECO:0000313" key="3">
    <source>
        <dbReference type="Proteomes" id="UP000616885"/>
    </source>
</evidence>
<name>A0A8H7N160_BIOOC</name>
<evidence type="ECO:0000313" key="2">
    <source>
        <dbReference type="EMBL" id="KAF9742884.1"/>
    </source>
</evidence>
<dbReference type="AlphaFoldDB" id="A0A8H7N160"/>
<dbReference type="EMBL" id="JADCTT010000019">
    <property type="protein sequence ID" value="KAF9742884.1"/>
    <property type="molecule type" value="Genomic_DNA"/>
</dbReference>
<feature type="compositionally biased region" description="Polar residues" evidence="1">
    <location>
        <begin position="8"/>
        <end position="18"/>
    </location>
</feature>
<feature type="region of interest" description="Disordered" evidence="1">
    <location>
        <begin position="1"/>
        <end position="32"/>
    </location>
</feature>
<gene>
    <name evidence="2" type="ORF">IM811_007066</name>
</gene>
<comment type="caution">
    <text evidence="2">The sequence shown here is derived from an EMBL/GenBank/DDBJ whole genome shotgun (WGS) entry which is preliminary data.</text>
</comment>
<organism evidence="2 3">
    <name type="scientific">Bionectria ochroleuca</name>
    <name type="common">Gliocladium roseum</name>
    <dbReference type="NCBI Taxonomy" id="29856"/>
    <lineage>
        <taxon>Eukaryota</taxon>
        <taxon>Fungi</taxon>
        <taxon>Dikarya</taxon>
        <taxon>Ascomycota</taxon>
        <taxon>Pezizomycotina</taxon>
        <taxon>Sordariomycetes</taxon>
        <taxon>Hypocreomycetidae</taxon>
        <taxon>Hypocreales</taxon>
        <taxon>Bionectriaceae</taxon>
        <taxon>Clonostachys</taxon>
    </lineage>
</organism>
<reference evidence="2" key="1">
    <citation type="submission" date="2020-10" db="EMBL/GenBank/DDBJ databases">
        <title>High-Quality Genome Resource of Clonostachys rosea strain S41 by Oxford Nanopore Long-Read Sequencing.</title>
        <authorList>
            <person name="Wang H."/>
        </authorList>
    </citation>
    <scope>NUCLEOTIDE SEQUENCE</scope>
    <source>
        <strain evidence="2">S41</strain>
    </source>
</reference>
<dbReference type="Proteomes" id="UP000616885">
    <property type="component" value="Unassembled WGS sequence"/>
</dbReference>
<sequence length="85" mass="8760">MHKPPSTVRIQGSGSCTMSKAHGPHPIGKAGTREVETEAVCIAAPLQVWGNGGGNMNPVKAAGFGQWALLGYHPPSRSLIAADTV</sequence>
<accession>A0A8H7N160</accession>
<protein>
    <submittedName>
        <fullName evidence="2">Uncharacterized protein</fullName>
    </submittedName>
</protein>